<evidence type="ECO:0000313" key="4">
    <source>
        <dbReference type="Proteomes" id="UP000315540"/>
    </source>
</evidence>
<keyword evidence="1" id="KW-1133">Transmembrane helix</keyword>
<sequence>MRKNLGRIDVVIRICIGFILAYLFYNHYISDTLGVALLTVSGILIITGFVGWCPLYQILGLSTCKLKN</sequence>
<evidence type="ECO:0000313" key="3">
    <source>
        <dbReference type="EMBL" id="TPN87477.1"/>
    </source>
</evidence>
<dbReference type="OrthoDB" id="9804804at2"/>
<dbReference type="RefSeq" id="WP_140592119.1">
    <property type="nucleotide sequence ID" value="NZ_VFWZ01000002.1"/>
</dbReference>
<keyword evidence="1" id="KW-0472">Membrane</keyword>
<reference evidence="3 4" key="1">
    <citation type="submission" date="2019-06" db="EMBL/GenBank/DDBJ databases">
        <authorList>
            <person name="Meng X."/>
        </authorList>
    </citation>
    <scope>NUCLEOTIDE SEQUENCE [LARGE SCALE GENOMIC DNA]</scope>
    <source>
        <strain evidence="3 4">M625</strain>
    </source>
</reference>
<feature type="domain" description="Inner membrane protein YgaP-like transmembrane" evidence="2">
    <location>
        <begin position="1"/>
        <end position="66"/>
    </location>
</feature>
<proteinExistence type="predicted"/>
<comment type="caution">
    <text evidence="3">The sequence shown here is derived from an EMBL/GenBank/DDBJ whole genome shotgun (WGS) entry which is preliminary data.</text>
</comment>
<dbReference type="EMBL" id="VFWZ01000002">
    <property type="protein sequence ID" value="TPN87477.1"/>
    <property type="molecule type" value="Genomic_DNA"/>
</dbReference>
<dbReference type="Pfam" id="PF11127">
    <property type="entry name" value="YgaP-like_TM"/>
    <property type="match status" value="1"/>
</dbReference>
<protein>
    <submittedName>
        <fullName evidence="3">DUF2892 domain-containing protein</fullName>
    </submittedName>
</protein>
<dbReference type="Proteomes" id="UP000315540">
    <property type="component" value="Unassembled WGS sequence"/>
</dbReference>
<feature type="transmembrane region" description="Helical" evidence="1">
    <location>
        <begin position="10"/>
        <end position="29"/>
    </location>
</feature>
<dbReference type="AlphaFoldDB" id="A0A504J9C0"/>
<organism evidence="3 4">
    <name type="scientific">Aquimarina algicola</name>
    <dbReference type="NCBI Taxonomy" id="2589995"/>
    <lineage>
        <taxon>Bacteria</taxon>
        <taxon>Pseudomonadati</taxon>
        <taxon>Bacteroidota</taxon>
        <taxon>Flavobacteriia</taxon>
        <taxon>Flavobacteriales</taxon>
        <taxon>Flavobacteriaceae</taxon>
        <taxon>Aquimarina</taxon>
    </lineage>
</organism>
<evidence type="ECO:0000259" key="2">
    <source>
        <dbReference type="Pfam" id="PF11127"/>
    </source>
</evidence>
<keyword evidence="1" id="KW-0812">Transmembrane</keyword>
<name>A0A504J9C0_9FLAO</name>
<feature type="transmembrane region" description="Helical" evidence="1">
    <location>
        <begin position="35"/>
        <end position="59"/>
    </location>
</feature>
<dbReference type="InterPro" id="IPR021309">
    <property type="entry name" value="YgaP-like_TM"/>
</dbReference>
<evidence type="ECO:0000256" key="1">
    <source>
        <dbReference type="SAM" id="Phobius"/>
    </source>
</evidence>
<keyword evidence="4" id="KW-1185">Reference proteome</keyword>
<gene>
    <name evidence="3" type="ORF">FHK87_07800</name>
</gene>
<accession>A0A504J9C0</accession>